<dbReference type="Proteomes" id="UP000299102">
    <property type="component" value="Unassembled WGS sequence"/>
</dbReference>
<protein>
    <submittedName>
        <fullName evidence="1">Uncharacterized protein</fullName>
    </submittedName>
</protein>
<accession>A0A4C1VDY0</accession>
<comment type="caution">
    <text evidence="1">The sequence shown here is derived from an EMBL/GenBank/DDBJ whole genome shotgun (WGS) entry which is preliminary data.</text>
</comment>
<keyword evidence="2" id="KW-1185">Reference proteome</keyword>
<evidence type="ECO:0000313" key="2">
    <source>
        <dbReference type="Proteomes" id="UP000299102"/>
    </source>
</evidence>
<dbReference type="AlphaFoldDB" id="A0A4C1VDY0"/>
<evidence type="ECO:0000313" key="1">
    <source>
        <dbReference type="EMBL" id="GBP36502.1"/>
    </source>
</evidence>
<reference evidence="1 2" key="1">
    <citation type="journal article" date="2019" name="Commun. Biol.">
        <title>The bagworm genome reveals a unique fibroin gene that provides high tensile strength.</title>
        <authorList>
            <person name="Kono N."/>
            <person name="Nakamura H."/>
            <person name="Ohtoshi R."/>
            <person name="Tomita M."/>
            <person name="Numata K."/>
            <person name="Arakawa K."/>
        </authorList>
    </citation>
    <scope>NUCLEOTIDE SEQUENCE [LARGE SCALE GENOMIC DNA]</scope>
</reference>
<gene>
    <name evidence="1" type="ORF">EVAR_8335_1</name>
</gene>
<dbReference type="EMBL" id="BGZK01000319">
    <property type="protein sequence ID" value="GBP36502.1"/>
    <property type="molecule type" value="Genomic_DNA"/>
</dbReference>
<sequence length="102" mass="11700">MEWKRDRCVTSRTLRPIVPLYRSFHAPLAHTLSSDGSYCPTVELTYPLTIYVFQMRVLGRKLPYTFIAHWRTLTVVVTDTAIMLVIDDLCSFAKTSMVVVST</sequence>
<name>A0A4C1VDY0_EUMVA</name>
<organism evidence="1 2">
    <name type="scientific">Eumeta variegata</name>
    <name type="common">Bagworm moth</name>
    <name type="synonym">Eumeta japonica</name>
    <dbReference type="NCBI Taxonomy" id="151549"/>
    <lineage>
        <taxon>Eukaryota</taxon>
        <taxon>Metazoa</taxon>
        <taxon>Ecdysozoa</taxon>
        <taxon>Arthropoda</taxon>
        <taxon>Hexapoda</taxon>
        <taxon>Insecta</taxon>
        <taxon>Pterygota</taxon>
        <taxon>Neoptera</taxon>
        <taxon>Endopterygota</taxon>
        <taxon>Lepidoptera</taxon>
        <taxon>Glossata</taxon>
        <taxon>Ditrysia</taxon>
        <taxon>Tineoidea</taxon>
        <taxon>Psychidae</taxon>
        <taxon>Oiketicinae</taxon>
        <taxon>Eumeta</taxon>
    </lineage>
</organism>
<proteinExistence type="predicted"/>